<dbReference type="SUPFAM" id="SSF49599">
    <property type="entry name" value="TRAF domain-like"/>
    <property type="match status" value="1"/>
</dbReference>
<dbReference type="OrthoDB" id="1096807at2759"/>
<name>A0A8X7QNV2_BRACI</name>
<keyword evidence="4" id="KW-1185">Reference proteome</keyword>
<dbReference type="EMBL" id="JAAMPC010000012">
    <property type="protein sequence ID" value="KAG2273904.1"/>
    <property type="molecule type" value="Genomic_DNA"/>
</dbReference>
<proteinExistence type="predicted"/>
<dbReference type="InterPro" id="IPR002083">
    <property type="entry name" value="MATH/TRAF_dom"/>
</dbReference>
<evidence type="ECO:0000313" key="4">
    <source>
        <dbReference type="Proteomes" id="UP000886595"/>
    </source>
</evidence>
<protein>
    <recommendedName>
        <fullName evidence="2">MATH domain-containing protein</fullName>
    </recommendedName>
</protein>
<evidence type="ECO:0000313" key="3">
    <source>
        <dbReference type="EMBL" id="KAG2273904.1"/>
    </source>
</evidence>
<dbReference type="Proteomes" id="UP000886595">
    <property type="component" value="Unassembled WGS sequence"/>
</dbReference>
<feature type="domain" description="MATH" evidence="2">
    <location>
        <begin position="26"/>
        <end position="139"/>
    </location>
</feature>
<dbReference type="InterPro" id="IPR008974">
    <property type="entry name" value="TRAF-like"/>
</dbReference>
<dbReference type="AlphaFoldDB" id="A0A8X7QNV2"/>
<keyword evidence="1" id="KW-0175">Coiled coil</keyword>
<gene>
    <name evidence="3" type="ORF">Bca52824_056459</name>
</gene>
<dbReference type="Gene3D" id="2.60.210.10">
    <property type="entry name" value="Apoptosis, Tumor Necrosis Factor Receptor Associated Protein 2, Chain A"/>
    <property type="match status" value="1"/>
</dbReference>
<dbReference type="Pfam" id="PF22486">
    <property type="entry name" value="MATH_2"/>
    <property type="match status" value="1"/>
</dbReference>
<dbReference type="PANTHER" id="PTHR46236:SF20">
    <property type="entry name" value="MATH DOMAIN-CONTAINING PROTEIN"/>
    <property type="match status" value="1"/>
</dbReference>
<accession>A0A8X7QNV2</accession>
<evidence type="ECO:0000256" key="1">
    <source>
        <dbReference type="ARBA" id="ARBA00023054"/>
    </source>
</evidence>
<evidence type="ECO:0000259" key="2">
    <source>
        <dbReference type="PROSITE" id="PS50144"/>
    </source>
</evidence>
<dbReference type="PROSITE" id="PS50144">
    <property type="entry name" value="MATH"/>
    <property type="match status" value="1"/>
</dbReference>
<dbReference type="PANTHER" id="PTHR46236">
    <property type="entry name" value="TRAF-LIKE SUPERFAMILY PROTEIN"/>
    <property type="match status" value="1"/>
</dbReference>
<comment type="caution">
    <text evidence="3">The sequence shown here is derived from an EMBL/GenBank/DDBJ whole genome shotgun (WGS) entry which is preliminary data.</text>
</comment>
<reference evidence="3 4" key="1">
    <citation type="submission" date="2020-02" db="EMBL/GenBank/DDBJ databases">
        <authorList>
            <person name="Ma Q."/>
            <person name="Huang Y."/>
            <person name="Song X."/>
            <person name="Pei D."/>
        </authorList>
    </citation>
    <scope>NUCLEOTIDE SEQUENCE [LARGE SCALE GENOMIC DNA]</scope>
    <source>
        <strain evidence="3">Sxm20200214</strain>
        <tissue evidence="3">Leaf</tissue>
    </source>
</reference>
<dbReference type="InterPro" id="IPR050804">
    <property type="entry name" value="MCC"/>
</dbReference>
<dbReference type="CDD" id="cd00121">
    <property type="entry name" value="MATH"/>
    <property type="match status" value="1"/>
</dbReference>
<organism evidence="3 4">
    <name type="scientific">Brassica carinata</name>
    <name type="common">Ethiopian mustard</name>
    <name type="synonym">Abyssinian cabbage</name>
    <dbReference type="NCBI Taxonomy" id="52824"/>
    <lineage>
        <taxon>Eukaryota</taxon>
        <taxon>Viridiplantae</taxon>
        <taxon>Streptophyta</taxon>
        <taxon>Embryophyta</taxon>
        <taxon>Tracheophyta</taxon>
        <taxon>Spermatophyta</taxon>
        <taxon>Magnoliopsida</taxon>
        <taxon>eudicotyledons</taxon>
        <taxon>Gunneridae</taxon>
        <taxon>Pentapetalae</taxon>
        <taxon>rosids</taxon>
        <taxon>malvids</taxon>
        <taxon>Brassicales</taxon>
        <taxon>Brassicaceae</taxon>
        <taxon>Brassiceae</taxon>
        <taxon>Brassica</taxon>
    </lineage>
</organism>
<sequence>MGVLCMNWKHTRNQNKPFRSIFLQMEKALSWEIDDISKRNSWIKSDNFSSGGCEWYAEVDPKGSCCSDHLSVFLCVGNPNPLRPGWKRRAIFSFVLLNQSGQVLFRSPVYIKVVEVVHQGKSTENDIIDFDGFLISASQVFPVANTVYQDPHYVVDFKPENQWVQTKYMYLLGLVETLSKPPQSLSATELSNAQRDLTALKESGFKLDWLNSKLEEVSLEWKKAAHSSNGSSGILQLEERVENVELSLSDVIVELENVKIKSAGAQVSSFQFIDFLIKRFFLSCFSFSKS</sequence>